<organism evidence="1 2">
    <name type="scientific">Rhabditophanes sp. KR3021</name>
    <dbReference type="NCBI Taxonomy" id="114890"/>
    <lineage>
        <taxon>Eukaryota</taxon>
        <taxon>Metazoa</taxon>
        <taxon>Ecdysozoa</taxon>
        <taxon>Nematoda</taxon>
        <taxon>Chromadorea</taxon>
        <taxon>Rhabditida</taxon>
        <taxon>Tylenchina</taxon>
        <taxon>Panagrolaimomorpha</taxon>
        <taxon>Strongyloidoidea</taxon>
        <taxon>Alloionematidae</taxon>
        <taxon>Rhabditophanes</taxon>
    </lineage>
</organism>
<dbReference type="Proteomes" id="UP000095286">
    <property type="component" value="Unplaced"/>
</dbReference>
<sequence length="473" mass="53310">MKYAEHARIDELSGQTIVVDGTSWVYELKGNASLDRKVVAEQFFERIFKLIESNINPIVLFEEIDAIRRKKLRNSKSVKELPCNPTMVDIANLCTQLKNVLLALQISCMTTSISTCKHGALLEYNGKASGTFTKDPEYLFYGGRKMYMLDWYDKNELLHNVKMLSMDSVERDFNLFRNRLLTIGMFLGCDTIPGGFQNIGAVIAIEIVSEFTLSEDDSPIVIFERFRGFMKNEIICKNTNSTLNKLKRVNFVIPPAYNDTDELTKKVSVYLYSDVEIYSGDKYCRCFPYFCTSVEGFTFNPTIEKPSFNEIAYQRIVKYNSEKLSIEGTSLLKTFEKALSLADQVRDRLSSRTISDSVSSSRKFENIGCSKREMAALSKLRLKDEYYVVKSDEAVEVSDSIVAHPSSSGSNGSSPPAELNGEYSRHLVSSAYMAGGNNANTTVQNDTCTKGLRRHGDEIDGQNSPPKTKKTRV</sequence>
<accession>A0AC35TP46</accession>
<proteinExistence type="predicted"/>
<dbReference type="WBParaSite" id="RSKR_0000284900.2">
    <property type="protein sequence ID" value="RSKR_0000284900.2"/>
    <property type="gene ID" value="RSKR_0000284900"/>
</dbReference>
<reference evidence="2" key="1">
    <citation type="submission" date="2016-11" db="UniProtKB">
        <authorList>
            <consortium name="WormBaseParasite"/>
        </authorList>
    </citation>
    <scope>IDENTIFICATION</scope>
    <source>
        <strain evidence="2">KR3021</strain>
    </source>
</reference>
<name>A0AC35TP46_9BILA</name>
<protein>
    <submittedName>
        <fullName evidence="2">XPGI domain-containing protein</fullName>
    </submittedName>
</protein>
<evidence type="ECO:0000313" key="2">
    <source>
        <dbReference type="WBParaSite" id="RSKR_0000284900.2"/>
    </source>
</evidence>
<evidence type="ECO:0000313" key="1">
    <source>
        <dbReference type="Proteomes" id="UP000095286"/>
    </source>
</evidence>